<protein>
    <submittedName>
        <fullName evidence="2">HEPN domain-containing protein</fullName>
    </submittedName>
</protein>
<dbReference type="Gene3D" id="1.20.120.330">
    <property type="entry name" value="Nucleotidyltransferases domain 2"/>
    <property type="match status" value="1"/>
</dbReference>
<dbReference type="RefSeq" id="WP_192281038.1">
    <property type="nucleotide sequence ID" value="NZ_JBHSTT010000006.1"/>
</dbReference>
<comment type="caution">
    <text evidence="2">The sequence shown here is derived from an EMBL/GenBank/DDBJ whole genome shotgun (WGS) entry which is preliminary data.</text>
</comment>
<feature type="domain" description="HEPN" evidence="1">
    <location>
        <begin position="6"/>
        <end position="74"/>
    </location>
</feature>
<dbReference type="InterPro" id="IPR007842">
    <property type="entry name" value="HEPN_dom"/>
</dbReference>
<dbReference type="Pfam" id="PF05168">
    <property type="entry name" value="HEPN"/>
    <property type="match status" value="1"/>
</dbReference>
<dbReference type="Proteomes" id="UP001596237">
    <property type="component" value="Unassembled WGS sequence"/>
</dbReference>
<keyword evidence="3" id="KW-1185">Reference proteome</keyword>
<accession>A0ABW1WIB1</accession>
<evidence type="ECO:0000313" key="2">
    <source>
        <dbReference type="EMBL" id="MFC6387943.1"/>
    </source>
</evidence>
<reference evidence="3" key="1">
    <citation type="journal article" date="2019" name="Int. J. Syst. Evol. Microbiol.">
        <title>The Global Catalogue of Microorganisms (GCM) 10K type strain sequencing project: providing services to taxonomists for standard genome sequencing and annotation.</title>
        <authorList>
            <consortium name="The Broad Institute Genomics Platform"/>
            <consortium name="The Broad Institute Genome Sequencing Center for Infectious Disease"/>
            <person name="Wu L."/>
            <person name="Ma J."/>
        </authorList>
    </citation>
    <scope>NUCLEOTIDE SEQUENCE [LARGE SCALE GENOMIC DNA]</scope>
    <source>
        <strain evidence="3">CCUG 36916</strain>
    </source>
</reference>
<organism evidence="2 3">
    <name type="scientific">Methylorubrum zatmanii</name>
    <dbReference type="NCBI Taxonomy" id="29429"/>
    <lineage>
        <taxon>Bacteria</taxon>
        <taxon>Pseudomonadati</taxon>
        <taxon>Pseudomonadota</taxon>
        <taxon>Alphaproteobacteria</taxon>
        <taxon>Hyphomicrobiales</taxon>
        <taxon>Methylobacteriaceae</taxon>
        <taxon>Methylorubrum</taxon>
    </lineage>
</organism>
<dbReference type="EMBL" id="JBHSTT010000006">
    <property type="protein sequence ID" value="MFC6387943.1"/>
    <property type="molecule type" value="Genomic_DNA"/>
</dbReference>
<evidence type="ECO:0000259" key="1">
    <source>
        <dbReference type="Pfam" id="PF05168"/>
    </source>
</evidence>
<sequence>MSPEIEACLSKAAEDWADARKILTLPLPKVAARHAYYVAFHSAEALLLARSGRIAKTHTGLRAALAQLVKDSVIEDRGLLTFLARPTNTKN</sequence>
<evidence type="ECO:0000313" key="3">
    <source>
        <dbReference type="Proteomes" id="UP001596237"/>
    </source>
</evidence>
<name>A0ABW1WIB1_9HYPH</name>
<proteinExistence type="predicted"/>
<gene>
    <name evidence="2" type="ORF">ACFQDP_01035</name>
</gene>